<evidence type="ECO:0000256" key="2">
    <source>
        <dbReference type="SAM" id="SignalP"/>
    </source>
</evidence>
<keyword evidence="4" id="KW-1185">Reference proteome</keyword>
<dbReference type="OrthoDB" id="10555662at2759"/>
<reference evidence="3" key="1">
    <citation type="submission" date="2021-06" db="EMBL/GenBank/DDBJ databases">
        <title>Genome Sequence of Mortierella hyaline Strain SCG-10, a Cold-Adapted, Nitrate-Reducing Fungus Isolated from Soil in Minnesota, USA.</title>
        <authorList>
            <person name="Aldossari N."/>
        </authorList>
    </citation>
    <scope>NUCLEOTIDE SEQUENCE</scope>
    <source>
        <strain evidence="3">SCG-10</strain>
    </source>
</reference>
<sequence>MQLKTILTVLAAVLAVASAAPAPVQAADISAILPGARLSKFVVDINENENEDLNDENSKIIVYPGGGRPPTVIVRPSPYGPILLKRSHKRSDVDDAENDDPKVILYPGGGGGGYPRPPYNPGGVRPPIIIIIDPYGRRGPGGGGGLLLKRPRKRSKAIDEDSKISFIQPGAGPRPRYPPGYPLGQHKPSQKPGTLDARSGMKKDKSDENDDVKYSLIYPPSPYWDPRRPHIMSK</sequence>
<evidence type="ECO:0000313" key="3">
    <source>
        <dbReference type="EMBL" id="KAG9064330.1"/>
    </source>
</evidence>
<dbReference type="EMBL" id="JAHRHY010000014">
    <property type="protein sequence ID" value="KAG9064330.1"/>
    <property type="molecule type" value="Genomic_DNA"/>
</dbReference>
<organism evidence="3 4">
    <name type="scientific">Linnemannia hyalina</name>
    <dbReference type="NCBI Taxonomy" id="64524"/>
    <lineage>
        <taxon>Eukaryota</taxon>
        <taxon>Fungi</taxon>
        <taxon>Fungi incertae sedis</taxon>
        <taxon>Mucoromycota</taxon>
        <taxon>Mortierellomycotina</taxon>
        <taxon>Mortierellomycetes</taxon>
        <taxon>Mortierellales</taxon>
        <taxon>Mortierellaceae</taxon>
        <taxon>Linnemannia</taxon>
    </lineage>
</organism>
<dbReference type="AlphaFoldDB" id="A0A9P8BQF6"/>
<comment type="caution">
    <text evidence="3">The sequence shown here is derived from an EMBL/GenBank/DDBJ whole genome shotgun (WGS) entry which is preliminary data.</text>
</comment>
<protein>
    <submittedName>
        <fullName evidence="3">Uncharacterized protein</fullName>
    </submittedName>
</protein>
<name>A0A9P8BQF6_9FUNG</name>
<feature type="chain" id="PRO_5040412766" evidence="2">
    <location>
        <begin position="27"/>
        <end position="234"/>
    </location>
</feature>
<keyword evidence="2" id="KW-0732">Signal</keyword>
<feature type="signal peptide" evidence="2">
    <location>
        <begin position="1"/>
        <end position="26"/>
    </location>
</feature>
<feature type="region of interest" description="Disordered" evidence="1">
    <location>
        <begin position="142"/>
        <end position="234"/>
    </location>
</feature>
<accession>A0A9P8BQF6</accession>
<gene>
    <name evidence="3" type="ORF">KI688_003518</name>
</gene>
<proteinExistence type="predicted"/>
<dbReference type="Proteomes" id="UP000707451">
    <property type="component" value="Unassembled WGS sequence"/>
</dbReference>
<evidence type="ECO:0000313" key="4">
    <source>
        <dbReference type="Proteomes" id="UP000707451"/>
    </source>
</evidence>
<evidence type="ECO:0000256" key="1">
    <source>
        <dbReference type="SAM" id="MobiDB-lite"/>
    </source>
</evidence>